<protein>
    <submittedName>
        <fullName evidence="1">Uncharacterized protein</fullName>
    </submittedName>
</protein>
<organism evidence="1 2">
    <name type="scientific">Staphylococcus aureus</name>
    <dbReference type="NCBI Taxonomy" id="1280"/>
    <lineage>
        <taxon>Bacteria</taxon>
        <taxon>Bacillati</taxon>
        <taxon>Bacillota</taxon>
        <taxon>Bacilli</taxon>
        <taxon>Bacillales</taxon>
        <taxon>Staphylococcaceae</taxon>
        <taxon>Staphylococcus</taxon>
    </lineage>
</organism>
<evidence type="ECO:0000313" key="2">
    <source>
        <dbReference type="Proteomes" id="UP000434412"/>
    </source>
</evidence>
<gene>
    <name evidence="1" type="ORF">GO941_02955</name>
</gene>
<name>A0A6B0CI23_STAAU</name>
<dbReference type="AlphaFoldDB" id="A0A6B0CI23"/>
<accession>A0A6B0CI23</accession>
<comment type="caution">
    <text evidence="1">The sequence shown here is derived from an EMBL/GenBank/DDBJ whole genome shotgun (WGS) entry which is preliminary data.</text>
</comment>
<evidence type="ECO:0000313" key="1">
    <source>
        <dbReference type="EMBL" id="MVL44452.1"/>
    </source>
</evidence>
<proteinExistence type="predicted"/>
<dbReference type="Proteomes" id="UP000434412">
    <property type="component" value="Unassembled WGS sequence"/>
</dbReference>
<sequence length="54" mass="6098">MVWCTTLFVVCWWHGLPGLPGLPGFTEGWVILKKQIVGCDLLLLIVMIRIESSK</sequence>
<dbReference type="EMBL" id="WPVZ01000203">
    <property type="protein sequence ID" value="MVL44452.1"/>
    <property type="molecule type" value="Genomic_DNA"/>
</dbReference>
<dbReference type="RefSeq" id="WP_153090512.1">
    <property type="nucleotide sequence ID" value="NZ_CP083259.1"/>
</dbReference>
<reference evidence="1 2" key="1">
    <citation type="submission" date="2019-11" db="EMBL/GenBank/DDBJ databases">
        <title>Implementation of targeted gown and glove precautions to prevent Staphylococcus aureus acquisition in community-based nursing homes.</title>
        <authorList>
            <person name="Stine O.C."/>
        </authorList>
    </citation>
    <scope>NUCLEOTIDE SEQUENCE [LARGE SCALE GENOMIC DNA]</scope>
    <source>
        <strain evidence="1 2">S_2023.LVRQ.AN</strain>
    </source>
</reference>